<reference evidence="11 12" key="1">
    <citation type="submission" date="2019-11" db="EMBL/GenBank/DDBJ databases">
        <title>Terrilactibacillus tamarindus sp. nov. BCM23-1 isolated from bark of Tamarindus indica.</title>
        <authorList>
            <person name="Kingkaew E."/>
            <person name="Tanasupawat S."/>
        </authorList>
    </citation>
    <scope>NUCLEOTIDE SEQUENCE [LARGE SCALE GENOMIC DNA]</scope>
    <source>
        <strain evidence="11 12">BCM23-1</strain>
    </source>
</reference>
<dbReference type="InterPro" id="IPR011006">
    <property type="entry name" value="CheY-like_superfamily"/>
</dbReference>
<proteinExistence type="predicted"/>
<protein>
    <submittedName>
        <fullName evidence="11">Response regulator</fullName>
    </submittedName>
</protein>
<dbReference type="Proteomes" id="UP000440978">
    <property type="component" value="Unassembled WGS sequence"/>
</dbReference>
<evidence type="ECO:0000256" key="7">
    <source>
        <dbReference type="ARBA" id="ARBA00023159"/>
    </source>
</evidence>
<keyword evidence="5" id="KW-0805">Transcription regulation</keyword>
<evidence type="ECO:0000256" key="1">
    <source>
        <dbReference type="ARBA" id="ARBA00004496"/>
    </source>
</evidence>
<feature type="modified residue" description="4-aspartylphosphate" evidence="9">
    <location>
        <position position="54"/>
    </location>
</feature>
<evidence type="ECO:0000256" key="3">
    <source>
        <dbReference type="ARBA" id="ARBA00022553"/>
    </source>
</evidence>
<dbReference type="PANTHER" id="PTHR48111:SF49">
    <property type="entry name" value="HEME RESPONSE REGULATOR HSSR"/>
    <property type="match status" value="1"/>
</dbReference>
<evidence type="ECO:0000256" key="8">
    <source>
        <dbReference type="ARBA" id="ARBA00023163"/>
    </source>
</evidence>
<sequence>MNEINGLVVDDDPNIRELAGLFLKKEGFSIIEAKDGKEALAYLSEQTVDFVVLDIMMPDMDGYEACEEIRRYYGQDLPILMLTAKGETVHKIKGFKLGADDYLVKT</sequence>
<dbReference type="AlphaFoldDB" id="A0A6N8CTM4"/>
<dbReference type="GO" id="GO:0032993">
    <property type="term" value="C:protein-DNA complex"/>
    <property type="evidence" value="ECO:0007669"/>
    <property type="project" value="TreeGrafter"/>
</dbReference>
<dbReference type="SUPFAM" id="SSF52172">
    <property type="entry name" value="CheY-like"/>
    <property type="match status" value="1"/>
</dbReference>
<dbReference type="PANTHER" id="PTHR48111">
    <property type="entry name" value="REGULATOR OF RPOS"/>
    <property type="match status" value="1"/>
</dbReference>
<accession>A0A6N8CTM4</accession>
<dbReference type="GO" id="GO:0006355">
    <property type="term" value="P:regulation of DNA-templated transcription"/>
    <property type="evidence" value="ECO:0007669"/>
    <property type="project" value="TreeGrafter"/>
</dbReference>
<keyword evidence="4" id="KW-0902">Two-component regulatory system</keyword>
<dbReference type="Gene3D" id="3.40.50.2300">
    <property type="match status" value="1"/>
</dbReference>
<dbReference type="PROSITE" id="PS50110">
    <property type="entry name" value="RESPONSE_REGULATORY"/>
    <property type="match status" value="1"/>
</dbReference>
<evidence type="ECO:0000256" key="2">
    <source>
        <dbReference type="ARBA" id="ARBA00022490"/>
    </source>
</evidence>
<dbReference type="GO" id="GO:0000976">
    <property type="term" value="F:transcription cis-regulatory region binding"/>
    <property type="evidence" value="ECO:0007669"/>
    <property type="project" value="TreeGrafter"/>
</dbReference>
<evidence type="ECO:0000256" key="5">
    <source>
        <dbReference type="ARBA" id="ARBA00023015"/>
    </source>
</evidence>
<comment type="subcellular location">
    <subcellularLocation>
        <location evidence="1">Cytoplasm</location>
    </subcellularLocation>
</comment>
<evidence type="ECO:0000313" key="11">
    <source>
        <dbReference type="EMBL" id="MTT32587.1"/>
    </source>
</evidence>
<dbReference type="GO" id="GO:0005829">
    <property type="term" value="C:cytosol"/>
    <property type="evidence" value="ECO:0007669"/>
    <property type="project" value="TreeGrafter"/>
</dbReference>
<keyword evidence="8" id="KW-0804">Transcription</keyword>
<evidence type="ECO:0000313" key="12">
    <source>
        <dbReference type="Proteomes" id="UP000440978"/>
    </source>
</evidence>
<dbReference type="FunFam" id="3.40.50.2300:FF:000001">
    <property type="entry name" value="DNA-binding response regulator PhoB"/>
    <property type="match status" value="1"/>
</dbReference>
<dbReference type="OrthoDB" id="9790442at2"/>
<dbReference type="CDD" id="cd17574">
    <property type="entry name" value="REC_OmpR"/>
    <property type="match status" value="1"/>
</dbReference>
<keyword evidence="12" id="KW-1185">Reference proteome</keyword>
<keyword evidence="3 9" id="KW-0597">Phosphoprotein</keyword>
<evidence type="ECO:0000256" key="6">
    <source>
        <dbReference type="ARBA" id="ARBA00023125"/>
    </source>
</evidence>
<keyword evidence="6" id="KW-0238">DNA-binding</keyword>
<comment type="caution">
    <text evidence="11">The sequence shown here is derived from an EMBL/GenBank/DDBJ whole genome shotgun (WGS) entry which is preliminary data.</text>
</comment>
<keyword evidence="7" id="KW-0010">Activator</keyword>
<dbReference type="GO" id="GO:0000156">
    <property type="term" value="F:phosphorelay response regulator activity"/>
    <property type="evidence" value="ECO:0007669"/>
    <property type="project" value="TreeGrafter"/>
</dbReference>
<gene>
    <name evidence="11" type="ORF">GMB86_11275</name>
</gene>
<dbReference type="InterPro" id="IPR039420">
    <property type="entry name" value="WalR-like"/>
</dbReference>
<organism evidence="11 12">
    <name type="scientific">Terrilactibacillus tamarindi</name>
    <dbReference type="NCBI Taxonomy" id="2599694"/>
    <lineage>
        <taxon>Bacteria</taxon>
        <taxon>Bacillati</taxon>
        <taxon>Bacillota</taxon>
        <taxon>Bacilli</taxon>
        <taxon>Bacillales</taxon>
        <taxon>Bacillaceae</taxon>
        <taxon>Terrilactibacillus</taxon>
    </lineage>
</organism>
<dbReference type="Pfam" id="PF00072">
    <property type="entry name" value="Response_reg"/>
    <property type="match status" value="1"/>
</dbReference>
<name>A0A6N8CTM4_9BACI</name>
<keyword evidence="2" id="KW-0963">Cytoplasm</keyword>
<dbReference type="SMART" id="SM00448">
    <property type="entry name" value="REC"/>
    <property type="match status" value="1"/>
</dbReference>
<evidence type="ECO:0000256" key="9">
    <source>
        <dbReference type="PROSITE-ProRule" id="PRU00169"/>
    </source>
</evidence>
<evidence type="ECO:0000256" key="4">
    <source>
        <dbReference type="ARBA" id="ARBA00023012"/>
    </source>
</evidence>
<dbReference type="InterPro" id="IPR001789">
    <property type="entry name" value="Sig_transdc_resp-reg_receiver"/>
</dbReference>
<evidence type="ECO:0000259" key="10">
    <source>
        <dbReference type="PROSITE" id="PS50110"/>
    </source>
</evidence>
<dbReference type="EMBL" id="WNHB01000018">
    <property type="protein sequence ID" value="MTT32587.1"/>
    <property type="molecule type" value="Genomic_DNA"/>
</dbReference>
<feature type="domain" description="Response regulatory" evidence="10">
    <location>
        <begin position="5"/>
        <end position="106"/>
    </location>
</feature>